<evidence type="ECO:0008006" key="3">
    <source>
        <dbReference type="Google" id="ProtNLM"/>
    </source>
</evidence>
<protein>
    <recommendedName>
        <fullName evidence="3">Protein kinase domain-containing protein</fullName>
    </recommendedName>
</protein>
<proteinExistence type="predicted"/>
<dbReference type="SUPFAM" id="SSF56112">
    <property type="entry name" value="Protein kinase-like (PK-like)"/>
    <property type="match status" value="1"/>
</dbReference>
<dbReference type="InterPro" id="IPR011009">
    <property type="entry name" value="Kinase-like_dom_sf"/>
</dbReference>
<name>A0AAE0JT29_9PEZI</name>
<gene>
    <name evidence="1" type="ORF">B0T24DRAFT_642915</name>
</gene>
<reference evidence="1" key="2">
    <citation type="submission" date="2023-06" db="EMBL/GenBank/DDBJ databases">
        <authorList>
            <consortium name="Lawrence Berkeley National Laboratory"/>
            <person name="Haridas S."/>
            <person name="Hensen N."/>
            <person name="Bonometti L."/>
            <person name="Westerberg I."/>
            <person name="Brannstrom I.O."/>
            <person name="Guillou S."/>
            <person name="Cros-Aarteil S."/>
            <person name="Calhoun S."/>
            <person name="Kuo A."/>
            <person name="Mondo S."/>
            <person name="Pangilinan J."/>
            <person name="Riley R."/>
            <person name="Labutti K."/>
            <person name="Andreopoulos B."/>
            <person name="Lipzen A."/>
            <person name="Chen C."/>
            <person name="Yanf M."/>
            <person name="Daum C."/>
            <person name="Ng V."/>
            <person name="Clum A."/>
            <person name="Steindorff A."/>
            <person name="Ohm R."/>
            <person name="Martin F."/>
            <person name="Silar P."/>
            <person name="Natvig D."/>
            <person name="Lalanne C."/>
            <person name="Gautier V."/>
            <person name="Ament-Velasquez S.L."/>
            <person name="Kruys A."/>
            <person name="Hutchinson M.I."/>
            <person name="Powell A.J."/>
            <person name="Barry K."/>
            <person name="Miller A.N."/>
            <person name="Grigoriev I.V."/>
            <person name="Debuchy R."/>
            <person name="Gladieux P."/>
            <person name="Thoren M.H."/>
            <person name="Johannesson H."/>
        </authorList>
    </citation>
    <scope>NUCLEOTIDE SEQUENCE</scope>
    <source>
        <strain evidence="1">CBS 958.72</strain>
    </source>
</reference>
<keyword evidence="2" id="KW-1185">Reference proteome</keyword>
<dbReference type="Proteomes" id="UP001287356">
    <property type="component" value="Unassembled WGS sequence"/>
</dbReference>
<dbReference type="AlphaFoldDB" id="A0AAE0JT29"/>
<evidence type="ECO:0000313" key="2">
    <source>
        <dbReference type="Proteomes" id="UP001287356"/>
    </source>
</evidence>
<sequence length="186" mass="22018">MVLLEFVQGETMLDITDRATQDEELQYHLLPSEEDRLQVIKNLIEAEEAIEWWGMLESADHHPRNVIVGSDCSVTLIDFGLVYFRSRWPEVRERMREERRGLHPPSPIERLWGDYAYTEVRGEWSGYVPESWIGNDENFHEWLLDTFGNSDKYQPLSESWLNEERHAKLSPRLLARLEAFGRKKKD</sequence>
<dbReference type="EMBL" id="JAULSN010000012">
    <property type="protein sequence ID" value="KAK3361289.1"/>
    <property type="molecule type" value="Genomic_DNA"/>
</dbReference>
<organism evidence="1 2">
    <name type="scientific">Lasiosphaeria ovina</name>
    <dbReference type="NCBI Taxonomy" id="92902"/>
    <lineage>
        <taxon>Eukaryota</taxon>
        <taxon>Fungi</taxon>
        <taxon>Dikarya</taxon>
        <taxon>Ascomycota</taxon>
        <taxon>Pezizomycotina</taxon>
        <taxon>Sordariomycetes</taxon>
        <taxon>Sordariomycetidae</taxon>
        <taxon>Sordariales</taxon>
        <taxon>Lasiosphaeriaceae</taxon>
        <taxon>Lasiosphaeria</taxon>
    </lineage>
</organism>
<reference evidence="1" key="1">
    <citation type="journal article" date="2023" name="Mol. Phylogenet. Evol.">
        <title>Genome-scale phylogeny and comparative genomics of the fungal order Sordariales.</title>
        <authorList>
            <person name="Hensen N."/>
            <person name="Bonometti L."/>
            <person name="Westerberg I."/>
            <person name="Brannstrom I.O."/>
            <person name="Guillou S."/>
            <person name="Cros-Aarteil S."/>
            <person name="Calhoun S."/>
            <person name="Haridas S."/>
            <person name="Kuo A."/>
            <person name="Mondo S."/>
            <person name="Pangilinan J."/>
            <person name="Riley R."/>
            <person name="LaButti K."/>
            <person name="Andreopoulos B."/>
            <person name="Lipzen A."/>
            <person name="Chen C."/>
            <person name="Yan M."/>
            <person name="Daum C."/>
            <person name="Ng V."/>
            <person name="Clum A."/>
            <person name="Steindorff A."/>
            <person name="Ohm R.A."/>
            <person name="Martin F."/>
            <person name="Silar P."/>
            <person name="Natvig D.O."/>
            <person name="Lalanne C."/>
            <person name="Gautier V."/>
            <person name="Ament-Velasquez S.L."/>
            <person name="Kruys A."/>
            <person name="Hutchinson M.I."/>
            <person name="Powell A.J."/>
            <person name="Barry K."/>
            <person name="Miller A.N."/>
            <person name="Grigoriev I.V."/>
            <person name="Debuchy R."/>
            <person name="Gladieux P."/>
            <person name="Hiltunen Thoren M."/>
            <person name="Johannesson H."/>
        </authorList>
    </citation>
    <scope>NUCLEOTIDE SEQUENCE</scope>
    <source>
        <strain evidence="1">CBS 958.72</strain>
    </source>
</reference>
<accession>A0AAE0JT29</accession>
<comment type="caution">
    <text evidence="1">The sequence shown here is derived from an EMBL/GenBank/DDBJ whole genome shotgun (WGS) entry which is preliminary data.</text>
</comment>
<evidence type="ECO:0000313" key="1">
    <source>
        <dbReference type="EMBL" id="KAK3361289.1"/>
    </source>
</evidence>